<name>A0A841JMG1_9BACT</name>
<dbReference type="InterPro" id="IPR050498">
    <property type="entry name" value="Ycf3"/>
</dbReference>
<feature type="region of interest" description="Disordered" evidence="4">
    <location>
        <begin position="302"/>
        <end position="322"/>
    </location>
</feature>
<dbReference type="PROSITE" id="PS50005">
    <property type="entry name" value="TPR"/>
    <property type="match status" value="3"/>
</dbReference>
<reference evidence="6 7" key="1">
    <citation type="submission" date="2020-08" db="EMBL/GenBank/DDBJ databases">
        <title>Genomic Encyclopedia of Type Strains, Phase IV (KMG-IV): sequencing the most valuable type-strain genomes for metagenomic binning, comparative biology and taxonomic classification.</title>
        <authorList>
            <person name="Goeker M."/>
        </authorList>
    </citation>
    <scope>NUCLEOTIDE SEQUENCE [LARGE SCALE GENOMIC DNA]</scope>
    <source>
        <strain evidence="6 7">DSM 103733</strain>
    </source>
</reference>
<dbReference type="Proteomes" id="UP000538666">
    <property type="component" value="Unassembled WGS sequence"/>
</dbReference>
<feature type="chain" id="PRO_5032440720" evidence="5">
    <location>
        <begin position="28"/>
        <end position="544"/>
    </location>
</feature>
<keyword evidence="2 3" id="KW-0802">TPR repeat</keyword>
<dbReference type="PANTHER" id="PTHR44858">
    <property type="entry name" value="TETRATRICOPEPTIDE REPEAT PROTEIN 6"/>
    <property type="match status" value="1"/>
</dbReference>
<protein>
    <submittedName>
        <fullName evidence="6">Tetratricopeptide (TPR) repeat protein</fullName>
    </submittedName>
</protein>
<dbReference type="Pfam" id="PF13432">
    <property type="entry name" value="TPR_16"/>
    <property type="match status" value="2"/>
</dbReference>
<evidence type="ECO:0000256" key="2">
    <source>
        <dbReference type="ARBA" id="ARBA00022803"/>
    </source>
</evidence>
<dbReference type="Pfam" id="PF14559">
    <property type="entry name" value="TPR_19"/>
    <property type="match status" value="1"/>
</dbReference>
<evidence type="ECO:0000256" key="3">
    <source>
        <dbReference type="PROSITE-ProRule" id="PRU00339"/>
    </source>
</evidence>
<evidence type="ECO:0000313" key="7">
    <source>
        <dbReference type="Proteomes" id="UP000538666"/>
    </source>
</evidence>
<dbReference type="Gene3D" id="1.25.40.10">
    <property type="entry name" value="Tetratricopeptide repeat domain"/>
    <property type="match status" value="3"/>
</dbReference>
<keyword evidence="7" id="KW-1185">Reference proteome</keyword>
<dbReference type="AlphaFoldDB" id="A0A841JMG1"/>
<keyword evidence="1" id="KW-0677">Repeat</keyword>
<feature type="signal peptide" evidence="5">
    <location>
        <begin position="1"/>
        <end position="27"/>
    </location>
</feature>
<dbReference type="Gene3D" id="3.40.50.10610">
    <property type="entry name" value="ABC-type transport auxiliary lipoprotein component"/>
    <property type="match status" value="1"/>
</dbReference>
<feature type="repeat" description="TPR" evidence="3">
    <location>
        <begin position="324"/>
        <end position="357"/>
    </location>
</feature>
<evidence type="ECO:0000313" key="6">
    <source>
        <dbReference type="EMBL" id="MBB6142423.1"/>
    </source>
</evidence>
<organism evidence="6 7">
    <name type="scientific">Silvibacterium bohemicum</name>
    <dbReference type="NCBI Taxonomy" id="1577686"/>
    <lineage>
        <taxon>Bacteria</taxon>
        <taxon>Pseudomonadati</taxon>
        <taxon>Acidobacteriota</taxon>
        <taxon>Terriglobia</taxon>
        <taxon>Terriglobales</taxon>
        <taxon>Acidobacteriaceae</taxon>
        <taxon>Silvibacterium</taxon>
    </lineage>
</organism>
<keyword evidence="5" id="KW-0732">Signal</keyword>
<proteinExistence type="predicted"/>
<gene>
    <name evidence="6" type="ORF">HNQ77_000361</name>
</gene>
<feature type="repeat" description="TPR" evidence="3">
    <location>
        <begin position="426"/>
        <end position="459"/>
    </location>
</feature>
<dbReference type="RefSeq" id="WP_156185751.1">
    <property type="nucleotide sequence ID" value="NZ_JACHEK010000001.1"/>
</dbReference>
<feature type="repeat" description="TPR" evidence="3">
    <location>
        <begin position="225"/>
        <end position="258"/>
    </location>
</feature>
<evidence type="ECO:0000256" key="4">
    <source>
        <dbReference type="SAM" id="MobiDB-lite"/>
    </source>
</evidence>
<dbReference type="OrthoDB" id="108535at2"/>
<dbReference type="SUPFAM" id="SSF48452">
    <property type="entry name" value="TPR-like"/>
    <property type="match status" value="1"/>
</dbReference>
<dbReference type="InterPro" id="IPR019734">
    <property type="entry name" value="TPR_rpt"/>
</dbReference>
<dbReference type="SMART" id="SM00028">
    <property type="entry name" value="TPR"/>
    <property type="match status" value="4"/>
</dbReference>
<evidence type="ECO:0000256" key="5">
    <source>
        <dbReference type="SAM" id="SignalP"/>
    </source>
</evidence>
<dbReference type="InterPro" id="IPR011990">
    <property type="entry name" value="TPR-like_helical_dom_sf"/>
</dbReference>
<dbReference type="PANTHER" id="PTHR44858:SF1">
    <property type="entry name" value="UDP-N-ACETYLGLUCOSAMINE--PEPTIDE N-ACETYLGLUCOSAMINYLTRANSFERASE SPINDLY-RELATED"/>
    <property type="match status" value="1"/>
</dbReference>
<accession>A0A841JMG1</accession>
<sequence length="544" mass="59151">MRAKFLLSTVVVLIAALAGFAPGRAAAQQVSALADQADEHGRLLLVLPFENQTGQPNLDWIGEAAADILNRRLNSAGFLTIGRGDRLYALDRLGLPLNFEPSRATTVRIAETLDANYVIVGSYVEQSDRLTAKAQILDVSALTLSSPLTRDADLKSLMDTLNGLAWDVARKLDPTYSVAEQTFLAADAPLRVDAFEDYIRGVVDEAPLDRIVHLKESVRLSPAFVPARLALGRAYFANQDYDAAATAFGQLPKDDPNALEADFYRGLSFFYTANYMKAEDAFAFVSLRLPLPEVVNNQGVAASRRNRDGAPQFQQASAADPKDEDYHFNLAVSLRRRNDTAGAIKEIDQALKLRPNDTEAQAFATVLKDPASVKINPDPGKAIPDDTLPLERIKRSYSETGFRQAAFEMEQVQALRLATLPPAQQADSLVKDGEQFLNRGLILEAEREFQSALKADPSSAMAHAGLAEVREHSRDTEAARQEAQKSLTLSPNVPAHLVLARLDLAGNQLAPAASEVSQALKIDPASANARGMKQAIESRGQQVP</sequence>
<evidence type="ECO:0000256" key="1">
    <source>
        <dbReference type="ARBA" id="ARBA00022737"/>
    </source>
</evidence>
<comment type="caution">
    <text evidence="6">The sequence shown here is derived from an EMBL/GenBank/DDBJ whole genome shotgun (WGS) entry which is preliminary data.</text>
</comment>
<dbReference type="EMBL" id="JACHEK010000001">
    <property type="protein sequence ID" value="MBB6142423.1"/>
    <property type="molecule type" value="Genomic_DNA"/>
</dbReference>